<dbReference type="Pfam" id="PF12796">
    <property type="entry name" value="Ank_2"/>
    <property type="match status" value="3"/>
</dbReference>
<dbReference type="OrthoDB" id="163438at2759"/>
<dbReference type="Pfam" id="PF17100">
    <property type="entry name" value="NACHT_N"/>
    <property type="match status" value="1"/>
</dbReference>
<name>A0A1V6TGV5_9EURO</name>
<organism evidence="5 6">
    <name type="scientific">Penicillium steckii</name>
    <dbReference type="NCBI Taxonomy" id="303698"/>
    <lineage>
        <taxon>Eukaryota</taxon>
        <taxon>Fungi</taxon>
        <taxon>Dikarya</taxon>
        <taxon>Ascomycota</taxon>
        <taxon>Pezizomycotina</taxon>
        <taxon>Eurotiomycetes</taxon>
        <taxon>Eurotiomycetidae</taxon>
        <taxon>Eurotiales</taxon>
        <taxon>Aspergillaceae</taxon>
        <taxon>Penicillium</taxon>
    </lineage>
</organism>
<keyword evidence="1" id="KW-0677">Repeat</keyword>
<feature type="repeat" description="ANK" evidence="3">
    <location>
        <begin position="1073"/>
        <end position="1096"/>
    </location>
</feature>
<dbReference type="PANTHER" id="PTHR24123:SF33">
    <property type="entry name" value="PROTEIN HOS4"/>
    <property type="match status" value="1"/>
</dbReference>
<dbReference type="PROSITE" id="PS50297">
    <property type="entry name" value="ANK_REP_REGION"/>
    <property type="match status" value="8"/>
</dbReference>
<protein>
    <recommendedName>
        <fullName evidence="4">NACHT domain-containing protein</fullName>
    </recommendedName>
</protein>
<dbReference type="EMBL" id="MLKD01000006">
    <property type="protein sequence ID" value="OQE25585.1"/>
    <property type="molecule type" value="Genomic_DNA"/>
</dbReference>
<dbReference type="PANTHER" id="PTHR24123">
    <property type="entry name" value="ANKYRIN REPEAT-CONTAINING"/>
    <property type="match status" value="1"/>
</dbReference>
<dbReference type="Gene3D" id="3.40.50.300">
    <property type="entry name" value="P-loop containing nucleotide triphosphate hydrolases"/>
    <property type="match status" value="1"/>
</dbReference>
<keyword evidence="2 3" id="KW-0040">ANK repeat</keyword>
<gene>
    <name evidence="5" type="ORF">PENSTE_c006G05142</name>
</gene>
<feature type="repeat" description="ANK" evidence="3">
    <location>
        <begin position="937"/>
        <end position="963"/>
    </location>
</feature>
<dbReference type="InterPro" id="IPR054471">
    <property type="entry name" value="GPIID_WHD"/>
</dbReference>
<proteinExistence type="predicted"/>
<keyword evidence="6" id="KW-1185">Reference proteome</keyword>
<dbReference type="InterPro" id="IPR027417">
    <property type="entry name" value="P-loop_NTPase"/>
</dbReference>
<evidence type="ECO:0000256" key="3">
    <source>
        <dbReference type="PROSITE-ProRule" id="PRU00023"/>
    </source>
</evidence>
<dbReference type="Proteomes" id="UP000191285">
    <property type="component" value="Unassembled WGS sequence"/>
</dbReference>
<dbReference type="PROSITE" id="PS50088">
    <property type="entry name" value="ANK_REPEAT"/>
    <property type="match status" value="8"/>
</dbReference>
<feature type="domain" description="NACHT" evidence="4">
    <location>
        <begin position="398"/>
        <end position="546"/>
    </location>
</feature>
<feature type="repeat" description="ANK" evidence="3">
    <location>
        <begin position="1142"/>
        <end position="1167"/>
    </location>
</feature>
<feature type="repeat" description="ANK" evidence="3">
    <location>
        <begin position="1246"/>
        <end position="1271"/>
    </location>
</feature>
<dbReference type="Pfam" id="PF24883">
    <property type="entry name" value="NPHP3_N"/>
    <property type="match status" value="1"/>
</dbReference>
<accession>A0A1V6TGV5</accession>
<dbReference type="InterPro" id="IPR051165">
    <property type="entry name" value="Multifunctional_ANK_Repeat"/>
</dbReference>
<sequence>MKRPLSSRLHGLKNAGAAKIKSALLSSSSPKKFHAIASDASADPTRTISANTITTEIETKEPHSPAAESLHEPSSDFWDRAEEDLLNSPDPGMRDVMVTYLSILESATESKLAARGTLTRQIQLSDFTAKRIQTIDEKKWTVNIGKNEIVVDGVLTGIAKNILAAKELISTAASADPHIALACAGVSLIITLLLRPGQEYQALLDGLDYVSQVICQLNVIERGYLSGKYTSCLPADQVHQFVDGLEGAFLKLYTKILEFQAKAVCHLTKHQVTRTFKDMFLVNSWGTMSSQIKESEALCQNFIRVVDSERLHTGMEENGSQLRDLRNSTDQIQSSLSMQAQNQKEEWLKDTWRKFLEALFTSRYEDHKDRNQDRIEGTCEWSTQHSLFKGWKENEQSCLLWVSADPGCGKSVLAKYLIDHVVPSRETRTTCYFFFKADSTEQRSIVDALCALLRQLFIQRPALRETHKWIAEKFATDGTLLTRSFSALWDILTRVSTMETGEVICILDALDECAESDRPKLTQALDKLYRNGHRKGTLKFLITSRPYVHLQREFQILKKALPTIHLSGEDGVEADKIEKEINMVIQKRVEETGAKLDLEEHEQSFLRNEILLIPNRTYLWVTLIFDVIENSLSYTNKKVQEAIKSVPRTVSAAYERILSQSPDEKKARRLLHIVVGAARPLTVKEMRIALAINLDCREYANLDLEPETRFATTVRNLCGLFITIVDSKIYLLHQTAKEFLVPTLAETAFPPSTKHCIAATGPQQANGQDDHSGGDSHSHWKHSLLPVESNRILLEICMSYLLLDIFEQELKDISSSNFYQESARSIVFEQTSAMRLRDLVFAENEQYVFLQYAAENWTSHFQLAEIGEHSRFLSCGRELCRPQSQRLETWFRTRSKEHVDQTPLTELMIASNFGLEPIVELILHTHKHEIDLEDRLSGRTALSMAAENGTEGVVKLLLDAGASKLNSRDTSPGRTPLVWAAIRGNTEIVRLLLAQKTVKPDESSFGHPTPLTHAAENGHEEIVGLLLERGAHPEGSRASPLSPLASAARNGFTGIVEKLLQTGRVDVSFRDTKGDTPLSGAAMGGHDSVVKVLLDRAKVDPDCQNESGRSPLSLASQFGHTKVVQLLTETNSVDLDARDRWEDRTPLLWAAIDGHQEVVKHLIAAGAKDIECEGRFPGRTALSYASEEGNETVVKQLLETGLANPNSRSTYGRTPLSFASEGGHVGVVKQLLAFESIEPDLADTCYGRTPLSWAGAKGHMDVIQLLLDTNAVDLKSKDLLYNRTPGIWAAANGHRDVADLLQYTAAVKSDETSCSAESTLLPWPVPSLEYIEATPVNSPVASDVEDE</sequence>
<dbReference type="SUPFAM" id="SSF48403">
    <property type="entry name" value="Ankyrin repeat"/>
    <property type="match status" value="1"/>
</dbReference>
<dbReference type="PROSITE" id="PS50837">
    <property type="entry name" value="NACHT"/>
    <property type="match status" value="1"/>
</dbReference>
<dbReference type="InterPro" id="IPR036770">
    <property type="entry name" value="Ankyrin_rpt-contain_sf"/>
</dbReference>
<dbReference type="InterPro" id="IPR031359">
    <property type="entry name" value="NACHT_N"/>
</dbReference>
<evidence type="ECO:0000256" key="1">
    <source>
        <dbReference type="ARBA" id="ARBA00022737"/>
    </source>
</evidence>
<feature type="repeat" description="ANK" evidence="3">
    <location>
        <begin position="1107"/>
        <end position="1132"/>
    </location>
</feature>
<reference evidence="6" key="1">
    <citation type="journal article" date="2017" name="Nat. Microbiol.">
        <title>Global analysis of biosynthetic gene clusters reveals vast potential of secondary metabolite production in Penicillium species.</title>
        <authorList>
            <person name="Nielsen J.C."/>
            <person name="Grijseels S."/>
            <person name="Prigent S."/>
            <person name="Ji B."/>
            <person name="Dainat J."/>
            <person name="Nielsen K.F."/>
            <person name="Frisvad J.C."/>
            <person name="Workman M."/>
            <person name="Nielsen J."/>
        </authorList>
    </citation>
    <scope>NUCLEOTIDE SEQUENCE [LARGE SCALE GENOMIC DNA]</scope>
    <source>
        <strain evidence="6">IBT 24891</strain>
    </source>
</reference>
<evidence type="ECO:0000259" key="4">
    <source>
        <dbReference type="PROSITE" id="PS50837"/>
    </source>
</evidence>
<dbReference type="SMART" id="SM00248">
    <property type="entry name" value="ANK"/>
    <property type="match status" value="11"/>
</dbReference>
<dbReference type="InterPro" id="IPR055497">
    <property type="entry name" value="DUF7069"/>
</dbReference>
<feature type="repeat" description="ANK" evidence="3">
    <location>
        <begin position="1006"/>
        <end position="1038"/>
    </location>
</feature>
<dbReference type="InterPro" id="IPR056884">
    <property type="entry name" value="NPHP3-like_N"/>
</dbReference>
<comment type="caution">
    <text evidence="5">The sequence shown here is derived from an EMBL/GenBank/DDBJ whole genome shotgun (WGS) entry which is preliminary data.</text>
</comment>
<dbReference type="STRING" id="303698.A0A1V6TGV5"/>
<dbReference type="Gene3D" id="1.25.40.20">
    <property type="entry name" value="Ankyrin repeat-containing domain"/>
    <property type="match status" value="3"/>
</dbReference>
<dbReference type="InterPro" id="IPR002110">
    <property type="entry name" value="Ankyrin_rpt"/>
</dbReference>
<dbReference type="Pfam" id="PF00023">
    <property type="entry name" value="Ank"/>
    <property type="match status" value="2"/>
</dbReference>
<evidence type="ECO:0000256" key="2">
    <source>
        <dbReference type="ARBA" id="ARBA00023043"/>
    </source>
</evidence>
<dbReference type="Pfam" id="PF22939">
    <property type="entry name" value="WHD_GPIID"/>
    <property type="match status" value="1"/>
</dbReference>
<evidence type="ECO:0000313" key="5">
    <source>
        <dbReference type="EMBL" id="OQE25585.1"/>
    </source>
</evidence>
<feature type="repeat" description="ANK" evidence="3">
    <location>
        <begin position="1177"/>
        <end position="1201"/>
    </location>
</feature>
<feature type="repeat" description="ANK" evidence="3">
    <location>
        <begin position="972"/>
        <end position="993"/>
    </location>
</feature>
<evidence type="ECO:0000313" key="6">
    <source>
        <dbReference type="Proteomes" id="UP000191285"/>
    </source>
</evidence>
<dbReference type="InterPro" id="IPR007111">
    <property type="entry name" value="NACHT_NTPase"/>
</dbReference>
<dbReference type="Pfam" id="PF23239">
    <property type="entry name" value="DUF7069"/>
    <property type="match status" value="1"/>
</dbReference>